<feature type="compositionally biased region" description="Acidic residues" evidence="1">
    <location>
        <begin position="76"/>
        <end position="88"/>
    </location>
</feature>
<comment type="caution">
    <text evidence="3">The sequence shown here is derived from an EMBL/GenBank/DDBJ whole genome shotgun (WGS) entry which is preliminary data.</text>
</comment>
<evidence type="ECO:0000256" key="1">
    <source>
        <dbReference type="SAM" id="MobiDB-lite"/>
    </source>
</evidence>
<sequence length="241" mass="25691">MLLKTCLALCMALFCHASKLSYPVNGGTKEIKTSPTISVQKVVAGTVYNFVKEAAALPSYDGKAELSSGGRRFDDKDEVDLSEDDEDAAVTAPTTPELPSTPEAELEVDDATVPTVNTENPVTPSDGIGENEEDAEDSATLPEAPGDVTAPSVAEPPPAEAVPGQPGNSPDSSSSSSSASSEYSSSSSSEEYWQKEAYKKAWEYKIKNELNLSRSNKSKDVLARLYSPLAKTTKDKFSKRL</sequence>
<name>A0ABP1QZR1_9HEXA</name>
<organism evidence="3 4">
    <name type="scientific">Orchesella dallaii</name>
    <dbReference type="NCBI Taxonomy" id="48710"/>
    <lineage>
        <taxon>Eukaryota</taxon>
        <taxon>Metazoa</taxon>
        <taxon>Ecdysozoa</taxon>
        <taxon>Arthropoda</taxon>
        <taxon>Hexapoda</taxon>
        <taxon>Collembola</taxon>
        <taxon>Entomobryomorpha</taxon>
        <taxon>Entomobryoidea</taxon>
        <taxon>Orchesellidae</taxon>
        <taxon>Orchesellinae</taxon>
        <taxon>Orchesella</taxon>
    </lineage>
</organism>
<proteinExistence type="predicted"/>
<keyword evidence="4" id="KW-1185">Reference proteome</keyword>
<keyword evidence="2" id="KW-0732">Signal</keyword>
<dbReference type="EMBL" id="CAXLJM020000051">
    <property type="protein sequence ID" value="CAL8115594.1"/>
    <property type="molecule type" value="Genomic_DNA"/>
</dbReference>
<protein>
    <submittedName>
        <fullName evidence="3">Uncharacterized protein</fullName>
    </submittedName>
</protein>
<accession>A0ABP1QZR1</accession>
<feature type="chain" id="PRO_5046059952" evidence="2">
    <location>
        <begin position="18"/>
        <end position="241"/>
    </location>
</feature>
<gene>
    <name evidence="3" type="ORF">ODALV1_LOCUS16925</name>
</gene>
<feature type="signal peptide" evidence="2">
    <location>
        <begin position="1"/>
        <end position="17"/>
    </location>
</feature>
<reference evidence="3 4" key="1">
    <citation type="submission" date="2024-08" db="EMBL/GenBank/DDBJ databases">
        <authorList>
            <person name="Cucini C."/>
            <person name="Frati F."/>
        </authorList>
    </citation>
    <scope>NUCLEOTIDE SEQUENCE [LARGE SCALE GENOMIC DNA]</scope>
</reference>
<evidence type="ECO:0000313" key="4">
    <source>
        <dbReference type="Proteomes" id="UP001642540"/>
    </source>
</evidence>
<evidence type="ECO:0000313" key="3">
    <source>
        <dbReference type="EMBL" id="CAL8115594.1"/>
    </source>
</evidence>
<feature type="compositionally biased region" description="Low complexity" evidence="1">
    <location>
        <begin position="172"/>
        <end position="191"/>
    </location>
</feature>
<feature type="compositionally biased region" description="Low complexity" evidence="1">
    <location>
        <begin position="112"/>
        <end position="124"/>
    </location>
</feature>
<feature type="region of interest" description="Disordered" evidence="1">
    <location>
        <begin position="62"/>
        <end position="192"/>
    </location>
</feature>
<dbReference type="Proteomes" id="UP001642540">
    <property type="component" value="Unassembled WGS sequence"/>
</dbReference>
<evidence type="ECO:0000256" key="2">
    <source>
        <dbReference type="SAM" id="SignalP"/>
    </source>
</evidence>